<evidence type="ECO:0000313" key="2">
    <source>
        <dbReference type="EMBL" id="PIO58692.1"/>
    </source>
</evidence>
<feature type="compositionally biased region" description="Basic and acidic residues" evidence="1">
    <location>
        <begin position="100"/>
        <end position="112"/>
    </location>
</feature>
<feature type="region of interest" description="Disordered" evidence="1">
    <location>
        <begin position="37"/>
        <end position="112"/>
    </location>
</feature>
<proteinExistence type="predicted"/>
<feature type="compositionally biased region" description="Basic and acidic residues" evidence="1">
    <location>
        <begin position="48"/>
        <end position="63"/>
    </location>
</feature>
<sequence>MLPGFLPQNQFVPVSYGPPPYAQLMEPPRFCAKCGRDATQEVVGGTEPQREQKNPFSQTERRNPFQHNPFQKGHDEKRRAPYAIRDMWKDGGDDGYGGKMRKEDEAMDGQEVRADKLAVQPITQTRALRPKALFAVRLETGPWKWAKSVFDTGQQQSKSVQGT</sequence>
<evidence type="ECO:0000256" key="1">
    <source>
        <dbReference type="SAM" id="MobiDB-lite"/>
    </source>
</evidence>
<reference evidence="2 3" key="1">
    <citation type="submission" date="2015-09" db="EMBL/GenBank/DDBJ databases">
        <title>Draft genome of the parasitic nematode Teladorsagia circumcincta isolate WARC Sus (inbred).</title>
        <authorList>
            <person name="Mitreva M."/>
        </authorList>
    </citation>
    <scope>NUCLEOTIDE SEQUENCE [LARGE SCALE GENOMIC DNA]</scope>
    <source>
        <strain evidence="2 3">S</strain>
    </source>
</reference>
<protein>
    <submittedName>
        <fullName evidence="2">Uncharacterized protein</fullName>
    </submittedName>
</protein>
<name>A0A2G9TMJ5_TELCI</name>
<accession>A0A2G9TMJ5</accession>
<evidence type="ECO:0000313" key="3">
    <source>
        <dbReference type="Proteomes" id="UP000230423"/>
    </source>
</evidence>
<dbReference type="OrthoDB" id="5876224at2759"/>
<organism evidence="2 3">
    <name type="scientific">Teladorsagia circumcincta</name>
    <name type="common">Brown stomach worm</name>
    <name type="synonym">Ostertagia circumcincta</name>
    <dbReference type="NCBI Taxonomy" id="45464"/>
    <lineage>
        <taxon>Eukaryota</taxon>
        <taxon>Metazoa</taxon>
        <taxon>Ecdysozoa</taxon>
        <taxon>Nematoda</taxon>
        <taxon>Chromadorea</taxon>
        <taxon>Rhabditida</taxon>
        <taxon>Rhabditina</taxon>
        <taxon>Rhabditomorpha</taxon>
        <taxon>Strongyloidea</taxon>
        <taxon>Trichostrongylidae</taxon>
        <taxon>Teladorsagia</taxon>
    </lineage>
</organism>
<dbReference type="EMBL" id="KZ360259">
    <property type="protein sequence ID" value="PIO58692.1"/>
    <property type="molecule type" value="Genomic_DNA"/>
</dbReference>
<dbReference type="Proteomes" id="UP000230423">
    <property type="component" value="Unassembled WGS sequence"/>
</dbReference>
<gene>
    <name evidence="2" type="ORF">TELCIR_19868</name>
</gene>
<dbReference type="AlphaFoldDB" id="A0A2G9TMJ5"/>
<keyword evidence="3" id="KW-1185">Reference proteome</keyword>